<accession>A0A2R7Y4Q1</accession>
<dbReference type="EMBL" id="NBVN01000006">
    <property type="protein sequence ID" value="PUA31812.1"/>
    <property type="molecule type" value="Genomic_DNA"/>
</dbReference>
<keyword evidence="1" id="KW-0472">Membrane</keyword>
<feature type="domain" description="EamA" evidence="2">
    <location>
        <begin position="22"/>
        <end position="130"/>
    </location>
</feature>
<evidence type="ECO:0000313" key="3">
    <source>
        <dbReference type="EMBL" id="PUA31812.1"/>
    </source>
</evidence>
<dbReference type="InterPro" id="IPR000620">
    <property type="entry name" value="EamA_dom"/>
</dbReference>
<reference evidence="3 4" key="1">
    <citation type="journal article" date="2018" name="Syst. Appl. Microbiol.">
        <title>A new symbiotic nanoarchaeote (Candidatus Nanoclepta minutus) and its host (Zestosphaera tikiterensis gen. nov., sp. nov.) from a New Zealand hot spring.</title>
        <authorList>
            <person name="St John E."/>
            <person name="Liu Y."/>
            <person name="Podar M."/>
            <person name="Stott M.B."/>
            <person name="Meneghin J."/>
            <person name="Chen Z."/>
            <person name="Lagutin K."/>
            <person name="Mitchell K."/>
            <person name="Reysenbach A.L."/>
        </authorList>
    </citation>
    <scope>NUCLEOTIDE SEQUENCE [LARGE SCALE GENOMIC DNA]</scope>
    <source>
        <strain evidence="3">NZ3</strain>
    </source>
</reference>
<protein>
    <recommendedName>
        <fullName evidence="2">EamA domain-containing protein</fullName>
    </recommendedName>
</protein>
<proteinExistence type="predicted"/>
<dbReference type="SUPFAM" id="SSF103481">
    <property type="entry name" value="Multidrug resistance efflux transporter EmrE"/>
    <property type="match status" value="1"/>
</dbReference>
<sequence>MKISEIDGVALVKPALTYLRGSVLVTSLRMLITTSLFLPLGLVVEGRFVSGKLLRDVLIASILTGFLSLSVGVLIFTQAINVAGVSASIIATAQTPILSQITTKLISKESLSRRNVLGAFVVSGGILLAML</sequence>
<dbReference type="GO" id="GO:0016020">
    <property type="term" value="C:membrane"/>
    <property type="evidence" value="ECO:0007669"/>
    <property type="project" value="InterPro"/>
</dbReference>
<evidence type="ECO:0000259" key="2">
    <source>
        <dbReference type="Pfam" id="PF00892"/>
    </source>
</evidence>
<feature type="transmembrane region" description="Helical" evidence="1">
    <location>
        <begin position="56"/>
        <end position="76"/>
    </location>
</feature>
<name>A0A2R7Y4Q1_9CREN</name>
<comment type="caution">
    <text evidence="3">The sequence shown here is derived from an EMBL/GenBank/DDBJ whole genome shotgun (WGS) entry which is preliminary data.</text>
</comment>
<dbReference type="InterPro" id="IPR037185">
    <property type="entry name" value="EmrE-like"/>
</dbReference>
<dbReference type="Proteomes" id="UP000244093">
    <property type="component" value="Unassembled WGS sequence"/>
</dbReference>
<keyword evidence="1" id="KW-1133">Transmembrane helix</keyword>
<feature type="transmembrane region" description="Helical" evidence="1">
    <location>
        <begin position="23"/>
        <end position="44"/>
    </location>
</feature>
<organism evidence="3 4">
    <name type="scientific">Zestosphaera tikiterensis</name>
    <dbReference type="NCBI Taxonomy" id="1973259"/>
    <lineage>
        <taxon>Archaea</taxon>
        <taxon>Thermoproteota</taxon>
        <taxon>Thermoprotei</taxon>
        <taxon>Desulfurococcales</taxon>
        <taxon>Desulfurococcaceae</taxon>
        <taxon>Zestosphaera</taxon>
    </lineage>
</organism>
<dbReference type="AlphaFoldDB" id="A0A2R7Y4Q1"/>
<keyword evidence="1" id="KW-0812">Transmembrane</keyword>
<dbReference type="Pfam" id="PF00892">
    <property type="entry name" value="EamA"/>
    <property type="match status" value="1"/>
</dbReference>
<evidence type="ECO:0000256" key="1">
    <source>
        <dbReference type="SAM" id="Phobius"/>
    </source>
</evidence>
<evidence type="ECO:0000313" key="4">
    <source>
        <dbReference type="Proteomes" id="UP000244093"/>
    </source>
</evidence>
<gene>
    <name evidence="3" type="ORF">B7O98_08415</name>
</gene>